<evidence type="ECO:0000256" key="2">
    <source>
        <dbReference type="ARBA" id="ARBA00022679"/>
    </source>
</evidence>
<evidence type="ECO:0000313" key="6">
    <source>
        <dbReference type="Proteomes" id="UP000192505"/>
    </source>
</evidence>
<name>A0A1W9KNV5_9BURK</name>
<proteinExistence type="inferred from homology"/>
<dbReference type="EMBL" id="MTEI01000031">
    <property type="protein sequence ID" value="OQW85852.1"/>
    <property type="molecule type" value="Genomic_DNA"/>
</dbReference>
<evidence type="ECO:0000256" key="3">
    <source>
        <dbReference type="ARBA" id="ARBA00022777"/>
    </source>
</evidence>
<keyword evidence="2" id="KW-0808">Transferase</keyword>
<sequence>MTKTEKLAVFSHLNGEWAPCGLLSLTQDGVCTVGSTFAYGTRYIDRANALEIDPVALALKNKPEIKGKALLPPAGLTLFGGIRDAAPDAWGRRVIESKLKVPPNSLPESVYLLHAGSDRVGALDIRPNLQSGEMIGVGEIRTLQYLMEAADRIEEGLPIPANLEPIFVAGTALGGARPKATIRDNAGCLWLAKFSGRNETVNLPWVEYGTLQLAREVGFVVPSVKVEKIGDRSVMLIQRFDRYWDQPDSQPVHAGADTLVLDRPGNGRIEKRLAFISGLTLLGCHETESITKSYGDLANAIRKYCHPAVVMADTKDLFRRMVYNIFVTNKDDHLRNHGFVWDPELMGWRLSPLYDVTPNTSVAQDRYLHLSVGPRGRYAHLDNALAAHSLFRLSERRAAEMIAQVWEKVRQWKVSFEVSGVPGEQIDKVQTAFRHIDDISTAELRKKTK</sequence>
<dbReference type="Gene3D" id="1.10.1070.20">
    <property type="match status" value="1"/>
</dbReference>
<evidence type="ECO:0000259" key="4">
    <source>
        <dbReference type="Pfam" id="PF07804"/>
    </source>
</evidence>
<keyword evidence="3" id="KW-0418">Kinase</keyword>
<gene>
    <name evidence="5" type="ORF">BWK72_20075</name>
</gene>
<accession>A0A1W9KNV5</accession>
<feature type="domain" description="HipA-like C-terminal" evidence="4">
    <location>
        <begin position="172"/>
        <end position="411"/>
    </location>
</feature>
<dbReference type="GO" id="GO:0005829">
    <property type="term" value="C:cytosol"/>
    <property type="evidence" value="ECO:0007669"/>
    <property type="project" value="TreeGrafter"/>
</dbReference>
<evidence type="ECO:0000313" key="5">
    <source>
        <dbReference type="EMBL" id="OQW85852.1"/>
    </source>
</evidence>
<reference evidence="5 6" key="1">
    <citation type="submission" date="2017-01" db="EMBL/GenBank/DDBJ databases">
        <title>Novel large sulfur bacteria in the metagenomes of groundwater-fed chemosynthetic microbial mats in the Lake Huron basin.</title>
        <authorList>
            <person name="Sharrar A.M."/>
            <person name="Flood B.E."/>
            <person name="Bailey J.V."/>
            <person name="Jones D.S."/>
            <person name="Biddanda B."/>
            <person name="Ruberg S.A."/>
            <person name="Marcus D.N."/>
            <person name="Dick G.J."/>
        </authorList>
    </citation>
    <scope>NUCLEOTIDE SEQUENCE [LARGE SCALE GENOMIC DNA]</scope>
    <source>
        <strain evidence="5">A7</strain>
    </source>
</reference>
<dbReference type="AlphaFoldDB" id="A0A1W9KNV5"/>
<dbReference type="PANTHER" id="PTHR37419:SF8">
    <property type="entry name" value="TOXIN YJJJ"/>
    <property type="match status" value="1"/>
</dbReference>
<dbReference type="InterPro" id="IPR012893">
    <property type="entry name" value="HipA-like_C"/>
</dbReference>
<evidence type="ECO:0000256" key="1">
    <source>
        <dbReference type="ARBA" id="ARBA00010164"/>
    </source>
</evidence>
<dbReference type="Pfam" id="PF07804">
    <property type="entry name" value="HipA_C"/>
    <property type="match status" value="1"/>
</dbReference>
<dbReference type="Proteomes" id="UP000192505">
    <property type="component" value="Unassembled WGS sequence"/>
</dbReference>
<comment type="caution">
    <text evidence="5">The sequence shown here is derived from an EMBL/GenBank/DDBJ whole genome shotgun (WGS) entry which is preliminary data.</text>
</comment>
<protein>
    <recommendedName>
        <fullName evidence="4">HipA-like C-terminal domain-containing protein</fullName>
    </recommendedName>
</protein>
<dbReference type="GO" id="GO:0004674">
    <property type="term" value="F:protein serine/threonine kinase activity"/>
    <property type="evidence" value="ECO:0007669"/>
    <property type="project" value="TreeGrafter"/>
</dbReference>
<organism evidence="5 6">
    <name type="scientific">Rhodoferax ferrireducens</name>
    <dbReference type="NCBI Taxonomy" id="192843"/>
    <lineage>
        <taxon>Bacteria</taxon>
        <taxon>Pseudomonadati</taxon>
        <taxon>Pseudomonadota</taxon>
        <taxon>Betaproteobacteria</taxon>
        <taxon>Burkholderiales</taxon>
        <taxon>Comamonadaceae</taxon>
        <taxon>Rhodoferax</taxon>
    </lineage>
</organism>
<comment type="similarity">
    <text evidence="1">Belongs to the HipA Ser/Thr kinase family.</text>
</comment>
<dbReference type="PANTHER" id="PTHR37419">
    <property type="entry name" value="SERINE/THREONINE-PROTEIN KINASE TOXIN HIPA"/>
    <property type="match status" value="1"/>
</dbReference>
<dbReference type="InterPro" id="IPR052028">
    <property type="entry name" value="HipA_Ser/Thr_kinase"/>
</dbReference>